<comment type="caution">
    <text evidence="3">The sequence shown here is derived from an EMBL/GenBank/DDBJ whole genome shotgun (WGS) entry which is preliminary data.</text>
</comment>
<sequence length="173" mass="19570">MRFNRNICLVLLIIVQFSFSQTAKVLPDLNKKVETASSELSTSPTNPVNPVSINATLVWSDDKSQLAIIQKVNIADEWHIYAYVPENQPYIASKLKLKLPGGIKTIGDWETPYSEPYGDGIYVYHGTLVFVQYCSVGNYTKAAEISCGLFYQTCDRYKCFPPKNKTKKLKLNF</sequence>
<keyword evidence="4" id="KW-1185">Reference proteome</keyword>
<dbReference type="Pfam" id="PF11412">
    <property type="entry name" value="DsbD_N"/>
    <property type="match status" value="1"/>
</dbReference>
<evidence type="ECO:0000259" key="2">
    <source>
        <dbReference type="Pfam" id="PF11412"/>
    </source>
</evidence>
<evidence type="ECO:0000313" key="3">
    <source>
        <dbReference type="EMBL" id="MDO5985822.1"/>
    </source>
</evidence>
<keyword evidence="1" id="KW-0732">Signal</keyword>
<dbReference type="Gene3D" id="2.60.40.1250">
    <property type="entry name" value="Thiol:disulfide interchange protein DsbD, N-terminal domain"/>
    <property type="match status" value="1"/>
</dbReference>
<name>A0ABT8WWE9_9FLAO</name>
<organism evidence="3 4">
    <name type="scientific">Flavivirga amylovorans</name>
    <dbReference type="NCBI Taxonomy" id="870486"/>
    <lineage>
        <taxon>Bacteria</taxon>
        <taxon>Pseudomonadati</taxon>
        <taxon>Bacteroidota</taxon>
        <taxon>Flavobacteriia</taxon>
        <taxon>Flavobacteriales</taxon>
        <taxon>Flavobacteriaceae</taxon>
        <taxon>Flavivirga</taxon>
    </lineage>
</organism>
<evidence type="ECO:0000313" key="4">
    <source>
        <dbReference type="Proteomes" id="UP001176891"/>
    </source>
</evidence>
<dbReference type="InterPro" id="IPR028250">
    <property type="entry name" value="DsbDN"/>
</dbReference>
<feature type="domain" description="Thiol:disulfide interchange protein DsbD N-terminal" evidence="2">
    <location>
        <begin position="61"/>
        <end position="169"/>
    </location>
</feature>
<feature type="chain" id="PRO_5046942394" evidence="1">
    <location>
        <begin position="24"/>
        <end position="173"/>
    </location>
</feature>
<proteinExistence type="predicted"/>
<protein>
    <submittedName>
        <fullName evidence="3">Protein-disulfide reductase DsbD family protein</fullName>
    </submittedName>
</protein>
<dbReference type="RefSeq" id="WP_303280368.1">
    <property type="nucleotide sequence ID" value="NZ_BAABCZ010000016.1"/>
</dbReference>
<dbReference type="EMBL" id="JAUOEM010000001">
    <property type="protein sequence ID" value="MDO5985822.1"/>
    <property type="molecule type" value="Genomic_DNA"/>
</dbReference>
<feature type="signal peptide" evidence="1">
    <location>
        <begin position="1"/>
        <end position="23"/>
    </location>
</feature>
<evidence type="ECO:0000256" key="1">
    <source>
        <dbReference type="SAM" id="SignalP"/>
    </source>
</evidence>
<gene>
    <name evidence="3" type="ORF">Q4Q39_00260</name>
</gene>
<accession>A0ABT8WWE9</accession>
<dbReference type="InterPro" id="IPR036929">
    <property type="entry name" value="DsbDN_sf"/>
</dbReference>
<reference evidence="3" key="1">
    <citation type="submission" date="2023-07" db="EMBL/GenBank/DDBJ databases">
        <title>Two novel species in the genus Flavivirga.</title>
        <authorList>
            <person name="Kwon K."/>
        </authorList>
    </citation>
    <scope>NUCLEOTIDE SEQUENCE</scope>
    <source>
        <strain evidence="3">KACC 14157</strain>
    </source>
</reference>
<dbReference type="Proteomes" id="UP001176891">
    <property type="component" value="Unassembled WGS sequence"/>
</dbReference>